<accession>A0A5C3QNH5</accession>
<dbReference type="Gene3D" id="3.40.50.1820">
    <property type="entry name" value="alpha/beta hydrolase"/>
    <property type="match status" value="1"/>
</dbReference>
<dbReference type="OrthoDB" id="408631at2759"/>
<reference evidence="5 6" key="1">
    <citation type="journal article" date="2019" name="Nat. Ecol. Evol.">
        <title>Megaphylogeny resolves global patterns of mushroom evolution.</title>
        <authorList>
            <person name="Varga T."/>
            <person name="Krizsan K."/>
            <person name="Foldi C."/>
            <person name="Dima B."/>
            <person name="Sanchez-Garcia M."/>
            <person name="Sanchez-Ramirez S."/>
            <person name="Szollosi G.J."/>
            <person name="Szarkandi J.G."/>
            <person name="Papp V."/>
            <person name="Albert L."/>
            <person name="Andreopoulos W."/>
            <person name="Angelini C."/>
            <person name="Antonin V."/>
            <person name="Barry K.W."/>
            <person name="Bougher N.L."/>
            <person name="Buchanan P."/>
            <person name="Buyck B."/>
            <person name="Bense V."/>
            <person name="Catcheside P."/>
            <person name="Chovatia M."/>
            <person name="Cooper J."/>
            <person name="Damon W."/>
            <person name="Desjardin D."/>
            <person name="Finy P."/>
            <person name="Geml J."/>
            <person name="Haridas S."/>
            <person name="Hughes K."/>
            <person name="Justo A."/>
            <person name="Karasinski D."/>
            <person name="Kautmanova I."/>
            <person name="Kiss B."/>
            <person name="Kocsube S."/>
            <person name="Kotiranta H."/>
            <person name="LaButti K.M."/>
            <person name="Lechner B.E."/>
            <person name="Liimatainen K."/>
            <person name="Lipzen A."/>
            <person name="Lukacs Z."/>
            <person name="Mihaltcheva S."/>
            <person name="Morgado L.N."/>
            <person name="Niskanen T."/>
            <person name="Noordeloos M.E."/>
            <person name="Ohm R.A."/>
            <person name="Ortiz-Santana B."/>
            <person name="Ovrebo C."/>
            <person name="Racz N."/>
            <person name="Riley R."/>
            <person name="Savchenko A."/>
            <person name="Shiryaev A."/>
            <person name="Soop K."/>
            <person name="Spirin V."/>
            <person name="Szebenyi C."/>
            <person name="Tomsovsky M."/>
            <person name="Tulloss R.E."/>
            <person name="Uehling J."/>
            <person name="Grigoriev I.V."/>
            <person name="Vagvolgyi C."/>
            <person name="Papp T."/>
            <person name="Martin F.M."/>
            <person name="Miettinen O."/>
            <person name="Hibbett D.S."/>
            <person name="Nagy L.G."/>
        </authorList>
    </citation>
    <scope>NUCLEOTIDE SEQUENCE [LARGE SCALE GENOMIC DNA]</scope>
    <source>
        <strain evidence="5 6">CBS 309.79</strain>
    </source>
</reference>
<protein>
    <recommendedName>
        <fullName evidence="3">Carboxylic ester hydrolase</fullName>
        <ecNumber evidence="3">3.1.1.-</ecNumber>
    </recommendedName>
</protein>
<dbReference type="InterPro" id="IPR029058">
    <property type="entry name" value="AB_hydrolase_fold"/>
</dbReference>
<dbReference type="PANTHER" id="PTHR43918">
    <property type="entry name" value="ACETYLCHOLINESTERASE"/>
    <property type="match status" value="1"/>
</dbReference>
<dbReference type="STRING" id="1884261.A0A5C3QNH5"/>
<evidence type="ECO:0000256" key="2">
    <source>
        <dbReference type="ARBA" id="ARBA00022801"/>
    </source>
</evidence>
<organism evidence="5 6">
    <name type="scientific">Pterulicium gracile</name>
    <dbReference type="NCBI Taxonomy" id="1884261"/>
    <lineage>
        <taxon>Eukaryota</taxon>
        <taxon>Fungi</taxon>
        <taxon>Dikarya</taxon>
        <taxon>Basidiomycota</taxon>
        <taxon>Agaricomycotina</taxon>
        <taxon>Agaricomycetes</taxon>
        <taxon>Agaricomycetidae</taxon>
        <taxon>Agaricales</taxon>
        <taxon>Pleurotineae</taxon>
        <taxon>Pterulaceae</taxon>
        <taxon>Pterulicium</taxon>
    </lineage>
</organism>
<keyword evidence="2 3" id="KW-0378">Hydrolase</keyword>
<sequence>MALLTRFLPLRAFVALVLAALSLASEASLNTQDLLARSPSARLGKTELVGSWRQSPDGDQLEFFGGIPYAQPPLGKLRFQPSVPHKGFKGSSTFNATHYGPACLQIKNAPNVSEDCLFLNIIRPKGVKQGQKLPVMVYIHGGGFMEGRTEHIYDGSGIVSRSIARGTPIIFASINYRLGPIGFPQGLEAQERGYLNLGLKDQLLALSWMQDNVKAFGGDKHKVTIFGQSGGAMSIGNLLLSPSISKLIRGAILQSGHASSLSIFKPTAPNRQTLHANFISAVPACAHLAQTKEAFACLQNEELVDTATLRTAWEAAAAKAVDPYTWGPNIDGKEGLIEDLPSRLLEKGRFAEVPVMAGTTLDEGASFTPPGPDYSAPVLRGFMQARFLSLEVPASALNEAVDGLLELYPDVPALGAPIGTGNETWGFNPSFKWASILNNDSMYQAPRRMGSQAATKAGVRNYAYLFTDPQVAIRPESPWLGVKHSDEIPYVYGLMHVNATAEAKELSKVIRDYWISFVTTLSPNDGKGTTRTKWEAYGTHEEGALIELNSKNTTMIPDDYRKEQIAFINDRAWVFHQ</sequence>
<dbReference type="PANTHER" id="PTHR43918:SF4">
    <property type="entry name" value="CARBOXYLIC ESTER HYDROLASE"/>
    <property type="match status" value="1"/>
</dbReference>
<dbReference type="PROSITE" id="PS00941">
    <property type="entry name" value="CARBOXYLESTERASE_B_2"/>
    <property type="match status" value="1"/>
</dbReference>
<evidence type="ECO:0000259" key="4">
    <source>
        <dbReference type="Pfam" id="PF00135"/>
    </source>
</evidence>
<gene>
    <name evidence="5" type="ORF">BDV98DRAFT_408152</name>
</gene>
<dbReference type="InterPro" id="IPR050654">
    <property type="entry name" value="AChE-related_enzymes"/>
</dbReference>
<dbReference type="EMBL" id="ML178821">
    <property type="protein sequence ID" value="TFL02908.1"/>
    <property type="molecule type" value="Genomic_DNA"/>
</dbReference>
<dbReference type="InterPro" id="IPR002018">
    <property type="entry name" value="CarbesteraseB"/>
</dbReference>
<name>A0A5C3QNH5_9AGAR</name>
<dbReference type="GO" id="GO:0052689">
    <property type="term" value="F:carboxylic ester hydrolase activity"/>
    <property type="evidence" value="ECO:0007669"/>
    <property type="project" value="TreeGrafter"/>
</dbReference>
<dbReference type="SUPFAM" id="SSF53474">
    <property type="entry name" value="alpha/beta-Hydrolases"/>
    <property type="match status" value="1"/>
</dbReference>
<evidence type="ECO:0000256" key="3">
    <source>
        <dbReference type="RuleBase" id="RU361235"/>
    </source>
</evidence>
<dbReference type="PROSITE" id="PS00122">
    <property type="entry name" value="CARBOXYLESTERASE_B_1"/>
    <property type="match status" value="1"/>
</dbReference>
<feature type="domain" description="Carboxylesterase type B" evidence="4">
    <location>
        <begin position="47"/>
        <end position="567"/>
    </location>
</feature>
<evidence type="ECO:0000313" key="5">
    <source>
        <dbReference type="EMBL" id="TFL02908.1"/>
    </source>
</evidence>
<dbReference type="EC" id="3.1.1.-" evidence="3"/>
<dbReference type="Pfam" id="PF00135">
    <property type="entry name" value="COesterase"/>
    <property type="match status" value="1"/>
</dbReference>
<dbReference type="Proteomes" id="UP000305067">
    <property type="component" value="Unassembled WGS sequence"/>
</dbReference>
<dbReference type="InterPro" id="IPR019819">
    <property type="entry name" value="Carboxylesterase_B_CS"/>
</dbReference>
<dbReference type="InterPro" id="IPR019826">
    <property type="entry name" value="Carboxylesterase_B_AS"/>
</dbReference>
<feature type="chain" id="PRO_5023159993" description="Carboxylic ester hydrolase" evidence="3">
    <location>
        <begin position="20"/>
        <end position="577"/>
    </location>
</feature>
<dbReference type="AlphaFoldDB" id="A0A5C3QNH5"/>
<keyword evidence="6" id="KW-1185">Reference proteome</keyword>
<keyword evidence="3" id="KW-0732">Signal</keyword>
<proteinExistence type="inferred from homology"/>
<evidence type="ECO:0000256" key="1">
    <source>
        <dbReference type="ARBA" id="ARBA00005964"/>
    </source>
</evidence>
<feature type="signal peptide" evidence="3">
    <location>
        <begin position="1"/>
        <end position="19"/>
    </location>
</feature>
<comment type="similarity">
    <text evidence="1 3">Belongs to the type-B carboxylesterase/lipase family.</text>
</comment>
<evidence type="ECO:0000313" key="6">
    <source>
        <dbReference type="Proteomes" id="UP000305067"/>
    </source>
</evidence>